<reference evidence="5 6" key="1">
    <citation type="journal article" date="2015" name="Plant Cell">
        <title>Oil accumulation by the oleaginous diatom Fistulifera solaris as revealed by the genome and transcriptome.</title>
        <authorList>
            <person name="Tanaka T."/>
            <person name="Maeda Y."/>
            <person name="Veluchamy A."/>
            <person name="Tanaka M."/>
            <person name="Abida H."/>
            <person name="Marechal E."/>
            <person name="Bowler C."/>
            <person name="Muto M."/>
            <person name="Sunaga Y."/>
            <person name="Tanaka M."/>
            <person name="Yoshino T."/>
            <person name="Taniguchi T."/>
            <person name="Fukuda Y."/>
            <person name="Nemoto M."/>
            <person name="Matsumoto M."/>
            <person name="Wong P.S."/>
            <person name="Aburatani S."/>
            <person name="Fujibuchi W."/>
        </authorList>
    </citation>
    <scope>NUCLEOTIDE SEQUENCE [LARGE SCALE GENOMIC DNA]</scope>
    <source>
        <strain evidence="5 6">JPCC DA0580</strain>
    </source>
</reference>
<dbReference type="InterPro" id="IPR033053">
    <property type="entry name" value="Hir3/CABIN1"/>
</dbReference>
<dbReference type="OrthoDB" id="44198at2759"/>
<proteinExistence type="predicted"/>
<organism evidence="5 6">
    <name type="scientific">Fistulifera solaris</name>
    <name type="common">Oleaginous diatom</name>
    <dbReference type="NCBI Taxonomy" id="1519565"/>
    <lineage>
        <taxon>Eukaryota</taxon>
        <taxon>Sar</taxon>
        <taxon>Stramenopiles</taxon>
        <taxon>Ochrophyta</taxon>
        <taxon>Bacillariophyta</taxon>
        <taxon>Bacillariophyceae</taxon>
        <taxon>Bacillariophycidae</taxon>
        <taxon>Naviculales</taxon>
        <taxon>Naviculaceae</taxon>
        <taxon>Fistulifera</taxon>
    </lineage>
</organism>
<feature type="compositionally biased region" description="Basic and acidic residues" evidence="4">
    <location>
        <begin position="11"/>
        <end position="22"/>
    </location>
</feature>
<comment type="caution">
    <text evidence="5">The sequence shown here is derived from an EMBL/GenBank/DDBJ whole genome shotgun (WGS) entry which is preliminary data.</text>
</comment>
<evidence type="ECO:0000256" key="2">
    <source>
        <dbReference type="ARBA" id="ARBA00023242"/>
    </source>
</evidence>
<evidence type="ECO:0000256" key="4">
    <source>
        <dbReference type="SAM" id="MobiDB-lite"/>
    </source>
</evidence>
<dbReference type="PANTHER" id="PTHR15502:SF7">
    <property type="entry name" value="CALCINEURIN-BINDING PROTEIN CABIN-1"/>
    <property type="match status" value="1"/>
</dbReference>
<sequence>MSWQGANVVQRENDSPRDSRRHAEETVEAALNRLSKAYHTAMTCVGAWHKVCSVEENDIVKLRQVGQAARKVFEEAIARDPWIADTHAPLWNQTLPAQARRKKTVELRSAGHQQTVEKLAYLSLVNYADLLLAGCGGGGDTPASSGILDRGVVQPLTPFRADTAWVEMSRNVPGQTPVFETLNAPNTVKVLVNSSNDAPIQQGALDPIDAENQQPVENDGSNNTTLVPVSVVKEPESVTVRLALVAYLDATSIDGTDPTVWLKLACAARRLGRLLSCTQYRHLEQYALEQAVSALPVGVPPYRMAQRALEEWEMEEETNAGMEYVADLKVKHEPIRVMDIPVLRYSWSHVGRMLLRLCSEGSQQEGLSIQCSPNVSLKLSPLLALPSNVLGGICLYLQPADIHRFEATCHALSSAIVAARAAIDHQAVRRESLSQVPKDSAIDKPRKVAVSEVTSESTETKVEEKAPANRVSKRVRSQIITFGKRAERENRRSSTKFCLLGAIFGCTEDSEEYQAAVKAGHASLAAYSRAPGQVDSSNNLVFRKHGRIRPPFLSSDYSLFDFVQASIDRPQSSIELLCDFVSKVAMNVADVFQNDHSSYVLSAIILESFEVICQVMNYDEGRSVCWSNAPAGPFSELGLLELFAVDLLDAELSLLKCEQDGCAYDAKFDGYRNVVITKAPRLIAKLPILEAKLGTECCRSKEWVHLKARCFWLNAGMYLWQGRLSSNVTASREAESRGLEAIQEAMKCLEAFPLQPVFTPHLVSPSRKGQVWKELTISSLSSFKNDVQASSILLQTEERFLEVIATMNGMESDLVLTREHLMSLDAIGSELLERYASQEGSDTDKHAELVSDLLNEHGVAFLSSAIWDTPDKGHNKGGWFQSVVPIGRIETVGYFLDLQRPCLLTILLSWLQTKAGHDLDVLNLLVRVCSSISALWEDLQVQIGESSEEITFKKVECDSDDESLDDYQERALSGENESKRSRLRQYSVLFRFLIERIALLCEMDDSNDKLDCIASNKIICAGLKHTLTWSQAFDLHESRQGDFVEDIRLFRAIQHLERILQGKRTEISESKKLLERSYVSGIIELICQQRKVIEKVMAAECERNQRSLRSRIIRRRCELVELASCDLGLILSESKVFVADLQIVRSALISESSKGISCIAVLCESLLWIWGSLSGTLVDNQSTAERLKIATACVLVGLCGSGSSSQRMFRNSSEGENTLQLDEFYDSDSSTTDWVVGSDEETDSTHLKSVNLLRVLIQVVHCIANVYNSVDEKEVAAFTFTSVHNEKVFPVLPMIVVRVLHHFADIFLNHFAEEEKIPSVWSQYPPGIRSTGQLLDSLLHKAYRSLYGFSLSHENKDAQCGPALVNDKNRCNLPESANAAASLYRCVLRTYSQGRRSPPKCALEAILAVLPPAADTTKAMDFRKFLFSKDGPWLAASEWCTFIKQPEDFSAHFRHIERWIDVGRAEGETGQEDEMTKVRRGASNLLAQSNISPNYEVGADEDRRLVAIQMEEENAKKFYALFDGLCLGQASDFDSWFAAAQCLLVKADTIADRIGLTKGFGRLSDFTPSASKFDRERKLSFGQLLEEQSREDSLAEQGWLQCLGTDLSVYVSFTWSSLESLKLLSEAVLSGYRENFMQLRKNDEAPPFDLQVWSEIEHLRLNSDHDAWQHAWGGLFVSALRNIASRCAQLAIYTLHKRRADVDLQIELSEIMESLGIFFYTDLMASQLYGYPMRPLTPSSKRQMAESSLACFERSIETASSNEEVLRTSWDLKLMMGKCHEKIASTFWSEEYPNDSSRARKYEDHLSKALEAYNESIIEAKALESSNELVVEGSGGSSHGSTESVYRLHASRLKCLIRALKTHEDLRNRAEQEALRIVERFWYAKEPDFDPQLNVRDRVWNVLVDIVTAMAQFRHDFPYFHRSVYRHAQALMWAPVLHDPVGQRSSGSLGTVPAAKASRLRGLNYLTNAAYSGFMVMSSLFEKKRQQLCAVWVTRDSSESAFSALNSSIRKYDSLRGKYTSAYVESLCLCDCRSELETFLKWVYSCKRDLPSYFSASASSDADKLKKSHTHDCLLVKPQALSSHHFLTAIKRETNRALAITILNELKKPPGRDGAASNEDLLQLAYACYLRLNCKVDDLTKGSSWRYKNSGAKEVVKALTTAFLRLNKDTQHSEQSADWNGETFSSSILLEAIRKCQKLFPSHSGGFLHTKKKTVKQKGEAGVKRKGAPSDNEKRPFEVTIPDGLSVGDSFVTSIQDGDKVKKVRLTVPEGANHTLRFHL</sequence>
<protein>
    <submittedName>
        <fullName evidence="5">Uncharacterized protein</fullName>
    </submittedName>
</protein>
<dbReference type="GO" id="GO:0006325">
    <property type="term" value="P:chromatin organization"/>
    <property type="evidence" value="ECO:0007669"/>
    <property type="project" value="InterPro"/>
</dbReference>
<accession>A0A1Z5JYU0</accession>
<evidence type="ECO:0000313" key="5">
    <source>
        <dbReference type="EMBL" id="GAX18921.1"/>
    </source>
</evidence>
<dbReference type="GO" id="GO:0005634">
    <property type="term" value="C:nucleus"/>
    <property type="evidence" value="ECO:0007669"/>
    <property type="project" value="UniProtKB-SubCell"/>
</dbReference>
<keyword evidence="3" id="KW-0175">Coiled coil</keyword>
<dbReference type="Proteomes" id="UP000198406">
    <property type="component" value="Unassembled WGS sequence"/>
</dbReference>
<dbReference type="EMBL" id="BDSP01000133">
    <property type="protein sequence ID" value="GAX18921.1"/>
    <property type="molecule type" value="Genomic_DNA"/>
</dbReference>
<dbReference type="InParanoid" id="A0A1Z5JYU0"/>
<feature type="coiled-coil region" evidence="3">
    <location>
        <begin position="1853"/>
        <end position="1880"/>
    </location>
</feature>
<evidence type="ECO:0000313" key="6">
    <source>
        <dbReference type="Proteomes" id="UP000198406"/>
    </source>
</evidence>
<keyword evidence="2" id="KW-0539">Nucleus</keyword>
<name>A0A1Z5JYU0_FISSO</name>
<keyword evidence="6" id="KW-1185">Reference proteome</keyword>
<gene>
    <name evidence="5" type="ORF">FisN_8Hh139</name>
</gene>
<dbReference type="GO" id="GO:0031491">
    <property type="term" value="F:nucleosome binding"/>
    <property type="evidence" value="ECO:0007669"/>
    <property type="project" value="TreeGrafter"/>
</dbReference>
<feature type="region of interest" description="Disordered" evidence="4">
    <location>
        <begin position="2216"/>
        <end position="2238"/>
    </location>
</feature>
<comment type="subcellular location">
    <subcellularLocation>
        <location evidence="1">Nucleus</location>
    </subcellularLocation>
</comment>
<dbReference type="PANTHER" id="PTHR15502">
    <property type="entry name" value="CALCINEURIN-BINDING PROTEIN CABIN 1-RELATED"/>
    <property type="match status" value="1"/>
</dbReference>
<evidence type="ECO:0000256" key="3">
    <source>
        <dbReference type="SAM" id="Coils"/>
    </source>
</evidence>
<feature type="region of interest" description="Disordered" evidence="4">
    <location>
        <begin position="1"/>
        <end position="22"/>
    </location>
</feature>
<evidence type="ECO:0000256" key="1">
    <source>
        <dbReference type="ARBA" id="ARBA00004123"/>
    </source>
</evidence>